<reference evidence="3 4" key="1">
    <citation type="submission" date="2024-01" db="EMBL/GenBank/DDBJ databases">
        <authorList>
            <person name="Waweru B."/>
        </authorList>
    </citation>
    <scope>NUCLEOTIDE SEQUENCE [LARGE SCALE GENOMIC DNA]</scope>
</reference>
<accession>A0AAV1R7W3</accession>
<gene>
    <name evidence="3" type="ORF">DCAF_LOCUS7600</name>
</gene>
<sequence length="307" mass="33821">MAPKTTEIVHEFLPYFRYNYLVSLAKKANVIVVAIQYRRAPEHPLPIAYDDSWAQIQWVVSHVKGDGPEPWLNEYANFERVHLIGSSAGANIAHNMAIRVGNDGLTGGVKIVGMGLMHPYFGNNEPSKLMEFIFPSIEGRTDPRINPVGAGVDLASLGCTRLLICVASEDWLRDRGVAYHEALRKSGWPDGLVEIVETEGEGHVRHSPSRSKLHRLAPEYLTAYIMPMRPMIHGRAVVGKLIKHSDADGPEPSLAVENAGAKPAPCVELANYKSSVKTLSITRHHPASRLNHESTFHCSTSPLSLSN</sequence>
<dbReference type="InterPro" id="IPR029058">
    <property type="entry name" value="AB_hydrolase_fold"/>
</dbReference>
<organism evidence="3 4">
    <name type="scientific">Dovyalis caffra</name>
    <dbReference type="NCBI Taxonomy" id="77055"/>
    <lineage>
        <taxon>Eukaryota</taxon>
        <taxon>Viridiplantae</taxon>
        <taxon>Streptophyta</taxon>
        <taxon>Embryophyta</taxon>
        <taxon>Tracheophyta</taxon>
        <taxon>Spermatophyta</taxon>
        <taxon>Magnoliopsida</taxon>
        <taxon>eudicotyledons</taxon>
        <taxon>Gunneridae</taxon>
        <taxon>Pentapetalae</taxon>
        <taxon>rosids</taxon>
        <taxon>fabids</taxon>
        <taxon>Malpighiales</taxon>
        <taxon>Salicaceae</taxon>
        <taxon>Flacourtieae</taxon>
        <taxon>Dovyalis</taxon>
    </lineage>
</organism>
<evidence type="ECO:0000256" key="1">
    <source>
        <dbReference type="ARBA" id="ARBA00010515"/>
    </source>
</evidence>
<proteinExistence type="inferred from homology"/>
<dbReference type="Gene3D" id="3.40.50.1820">
    <property type="entry name" value="alpha/beta hydrolase"/>
    <property type="match status" value="1"/>
</dbReference>
<dbReference type="Pfam" id="PF07859">
    <property type="entry name" value="Abhydrolase_3"/>
    <property type="match status" value="1"/>
</dbReference>
<protein>
    <recommendedName>
        <fullName evidence="2">Alpha/beta hydrolase fold-3 domain-containing protein</fullName>
    </recommendedName>
</protein>
<comment type="caution">
    <text evidence="3">The sequence shown here is derived from an EMBL/GenBank/DDBJ whole genome shotgun (WGS) entry which is preliminary data.</text>
</comment>
<comment type="similarity">
    <text evidence="1">Belongs to the 'GDXG' lipolytic enzyme family.</text>
</comment>
<evidence type="ECO:0000259" key="2">
    <source>
        <dbReference type="Pfam" id="PF07859"/>
    </source>
</evidence>
<dbReference type="PANTHER" id="PTHR23024">
    <property type="entry name" value="ARYLACETAMIDE DEACETYLASE"/>
    <property type="match status" value="1"/>
</dbReference>
<evidence type="ECO:0000313" key="4">
    <source>
        <dbReference type="Proteomes" id="UP001314170"/>
    </source>
</evidence>
<dbReference type="InterPro" id="IPR013094">
    <property type="entry name" value="AB_hydrolase_3"/>
</dbReference>
<dbReference type="SUPFAM" id="SSF53474">
    <property type="entry name" value="alpha/beta-Hydrolases"/>
    <property type="match status" value="1"/>
</dbReference>
<dbReference type="PANTHER" id="PTHR23024:SF429">
    <property type="entry name" value="ALPHA_BETA HYDROLASE FOLD PROTEIN"/>
    <property type="match status" value="1"/>
</dbReference>
<dbReference type="AlphaFoldDB" id="A0AAV1R7W3"/>
<dbReference type="InterPro" id="IPR050466">
    <property type="entry name" value="Carboxylest/Gibb_receptor"/>
</dbReference>
<feature type="domain" description="Alpha/beta hydrolase fold-3" evidence="2">
    <location>
        <begin position="20"/>
        <end position="205"/>
    </location>
</feature>
<dbReference type="Proteomes" id="UP001314170">
    <property type="component" value="Unassembled WGS sequence"/>
</dbReference>
<dbReference type="GO" id="GO:0016787">
    <property type="term" value="F:hydrolase activity"/>
    <property type="evidence" value="ECO:0007669"/>
    <property type="project" value="InterPro"/>
</dbReference>
<keyword evidence="4" id="KW-1185">Reference proteome</keyword>
<evidence type="ECO:0000313" key="3">
    <source>
        <dbReference type="EMBL" id="CAK7329836.1"/>
    </source>
</evidence>
<dbReference type="EMBL" id="CAWUPB010000913">
    <property type="protein sequence ID" value="CAK7329836.1"/>
    <property type="molecule type" value="Genomic_DNA"/>
</dbReference>
<name>A0AAV1R7W3_9ROSI</name>